<keyword evidence="3" id="KW-1185">Reference proteome</keyword>
<reference evidence="2 3" key="1">
    <citation type="submission" date="2017-04" db="EMBL/GenBank/DDBJ databases">
        <title>Bacillus krulwichiae AM31D Genome sequencing and assembly.</title>
        <authorList>
            <person name="Krulwich T.A."/>
            <person name="Anastor L."/>
            <person name="Ehrlich R."/>
            <person name="Ehrlich G.D."/>
            <person name="Janto B."/>
        </authorList>
    </citation>
    <scope>NUCLEOTIDE SEQUENCE [LARGE SCALE GENOMIC DNA]</scope>
    <source>
        <strain evidence="2 3">AM31D</strain>
    </source>
</reference>
<organism evidence="2 3">
    <name type="scientific">Halalkalibacter krulwichiae</name>
    <dbReference type="NCBI Taxonomy" id="199441"/>
    <lineage>
        <taxon>Bacteria</taxon>
        <taxon>Bacillati</taxon>
        <taxon>Bacillota</taxon>
        <taxon>Bacilli</taxon>
        <taxon>Bacillales</taxon>
        <taxon>Bacillaceae</taxon>
        <taxon>Halalkalibacter</taxon>
    </lineage>
</organism>
<evidence type="ECO:0000313" key="3">
    <source>
        <dbReference type="Proteomes" id="UP000193006"/>
    </source>
</evidence>
<dbReference type="KEGG" id="bkw:BkAM31D_23220"/>
<sequence precursor="true">MKLRVLLCCFLIIILTACSPTTQTVVSDKETFYGVGEYWTVSYIYNPKLYDEKKVNWVEIEPKGFEVSQEDLSNIDIEIESRDALITGNVGDMVTEMDGNVLSFLVGTVNFETYEEDEYKITINFNDRHDVIKLQLER</sequence>
<feature type="chain" id="PRO_5038883320" description="Lipoprotein" evidence="1">
    <location>
        <begin position="18"/>
        <end position="138"/>
    </location>
</feature>
<dbReference type="Proteomes" id="UP000193006">
    <property type="component" value="Chromosome"/>
</dbReference>
<evidence type="ECO:0008006" key="4">
    <source>
        <dbReference type="Google" id="ProtNLM"/>
    </source>
</evidence>
<protein>
    <recommendedName>
        <fullName evidence="4">Lipoprotein</fullName>
    </recommendedName>
</protein>
<evidence type="ECO:0000256" key="1">
    <source>
        <dbReference type="SAM" id="SignalP"/>
    </source>
</evidence>
<feature type="signal peptide" evidence="1">
    <location>
        <begin position="1"/>
        <end position="17"/>
    </location>
</feature>
<keyword evidence="1" id="KW-0732">Signal</keyword>
<gene>
    <name evidence="2" type="ORF">BkAM31D_23220</name>
</gene>
<dbReference type="AlphaFoldDB" id="A0A1X9MID9"/>
<dbReference type="EMBL" id="CP020814">
    <property type="protein sequence ID" value="ARK32544.1"/>
    <property type="molecule type" value="Genomic_DNA"/>
</dbReference>
<dbReference type="PROSITE" id="PS51257">
    <property type="entry name" value="PROKAR_LIPOPROTEIN"/>
    <property type="match status" value="1"/>
</dbReference>
<evidence type="ECO:0000313" key="2">
    <source>
        <dbReference type="EMBL" id="ARK32544.1"/>
    </source>
</evidence>
<dbReference type="STRING" id="199441.BkAM31D_23220"/>
<name>A0A1X9MID9_9BACI</name>
<proteinExistence type="predicted"/>
<accession>A0A1X9MID9</accession>
<dbReference type="RefSeq" id="WP_066160231.1">
    <property type="nucleotide sequence ID" value="NZ_CP020814.1"/>
</dbReference>